<evidence type="ECO:0000313" key="2">
    <source>
        <dbReference type="EMBL" id="KAG5318831.1"/>
    </source>
</evidence>
<dbReference type="AlphaFoldDB" id="A0A836JTC0"/>
<keyword evidence="3" id="KW-1185">Reference proteome</keyword>
<dbReference type="Proteomes" id="UP000668214">
    <property type="component" value="Unassembled WGS sequence"/>
</dbReference>
<dbReference type="PANTHER" id="PTHR46060">
    <property type="entry name" value="MARINER MOS1 TRANSPOSASE-LIKE PROTEIN"/>
    <property type="match status" value="1"/>
</dbReference>
<accession>A0A836JTC0</accession>
<dbReference type="InterPro" id="IPR052709">
    <property type="entry name" value="Transposase-MT_Hybrid"/>
</dbReference>
<sequence>YKMFSEGREDVNNEERAERPSTSTTDENIDEVKKIVLANRRITVREVAEDLNISAFEDDCQRSDLCGCPRGGLTQWFRGFCYLSHLSHVVNE</sequence>
<evidence type="ECO:0000313" key="3">
    <source>
        <dbReference type="Proteomes" id="UP000668214"/>
    </source>
</evidence>
<proteinExistence type="predicted"/>
<name>A0A836JTC0_9HYME</name>
<feature type="non-terminal residue" evidence="2">
    <location>
        <position position="1"/>
    </location>
</feature>
<comment type="caution">
    <text evidence="2">The sequence shown here is derived from an EMBL/GenBank/DDBJ whole genome shotgun (WGS) entry which is preliminary data.</text>
</comment>
<gene>
    <name evidence="2" type="primary">Gvqw3_17</name>
    <name evidence="2" type="ORF">G6Z78_0011469</name>
</gene>
<dbReference type="PANTHER" id="PTHR46060:SF1">
    <property type="entry name" value="MARINER MOS1 TRANSPOSASE-LIKE PROTEIN"/>
    <property type="match status" value="1"/>
</dbReference>
<feature type="compositionally biased region" description="Basic and acidic residues" evidence="1">
    <location>
        <begin position="1"/>
        <end position="19"/>
    </location>
</feature>
<feature type="region of interest" description="Disordered" evidence="1">
    <location>
        <begin position="1"/>
        <end position="28"/>
    </location>
</feature>
<protein>
    <submittedName>
        <fullName evidence="2">GVQW3 protein</fullName>
    </submittedName>
</protein>
<evidence type="ECO:0000256" key="1">
    <source>
        <dbReference type="SAM" id="MobiDB-lite"/>
    </source>
</evidence>
<reference evidence="2" key="1">
    <citation type="submission" date="2020-02" db="EMBL/GenBank/DDBJ databases">
        <title>Relaxed selection underlies rapid genomic changes in the transitions from sociality to social parasitism in ants.</title>
        <authorList>
            <person name="Bi X."/>
        </authorList>
    </citation>
    <scope>NUCLEOTIDE SEQUENCE</scope>
    <source>
        <strain evidence="2">BGI-DK2014c</strain>
        <tissue evidence="2">Whole body</tissue>
    </source>
</reference>
<dbReference type="EMBL" id="JAANIA010001796">
    <property type="protein sequence ID" value="KAG5318831.1"/>
    <property type="molecule type" value="Genomic_DNA"/>
</dbReference>
<organism evidence="2 3">
    <name type="scientific">Pseudoatta argentina</name>
    <dbReference type="NCBI Taxonomy" id="621737"/>
    <lineage>
        <taxon>Eukaryota</taxon>
        <taxon>Metazoa</taxon>
        <taxon>Ecdysozoa</taxon>
        <taxon>Arthropoda</taxon>
        <taxon>Hexapoda</taxon>
        <taxon>Insecta</taxon>
        <taxon>Pterygota</taxon>
        <taxon>Neoptera</taxon>
        <taxon>Endopterygota</taxon>
        <taxon>Hymenoptera</taxon>
        <taxon>Apocrita</taxon>
        <taxon>Aculeata</taxon>
        <taxon>Formicoidea</taxon>
        <taxon>Formicidae</taxon>
        <taxon>Myrmicinae</taxon>
        <taxon>Pseudoatta</taxon>
    </lineage>
</organism>
<feature type="non-terminal residue" evidence="2">
    <location>
        <position position="92"/>
    </location>
</feature>